<accession>U5E7B5</accession>
<dbReference type="STRING" id="1824.SAMN05444423_105260"/>
<evidence type="ECO:0008006" key="3">
    <source>
        <dbReference type="Google" id="ProtNLM"/>
    </source>
</evidence>
<organism evidence="1 2">
    <name type="scientific">Nocardia asteroides NBRC 15531</name>
    <dbReference type="NCBI Taxonomy" id="1110697"/>
    <lineage>
        <taxon>Bacteria</taxon>
        <taxon>Bacillati</taxon>
        <taxon>Actinomycetota</taxon>
        <taxon>Actinomycetes</taxon>
        <taxon>Mycobacteriales</taxon>
        <taxon>Nocardiaceae</taxon>
        <taxon>Nocardia</taxon>
    </lineage>
</organism>
<proteinExistence type="predicted"/>
<reference evidence="1 2" key="1">
    <citation type="journal article" date="2014" name="BMC Genomics">
        <title>Genome based analysis of type-I polyketide synthase and nonribosomal peptide synthetase gene clusters in seven strains of five representative Nocardia species.</title>
        <authorList>
            <person name="Komaki H."/>
            <person name="Ichikawa N."/>
            <person name="Hosoyama A."/>
            <person name="Takahashi-Nakaguchi A."/>
            <person name="Matsuzawa T."/>
            <person name="Suzuki K."/>
            <person name="Fujita N."/>
            <person name="Gonoi T."/>
        </authorList>
    </citation>
    <scope>NUCLEOTIDE SEQUENCE [LARGE SCALE GENOMIC DNA]</scope>
    <source>
        <strain evidence="1 2">NBRC 15531</strain>
    </source>
</reference>
<dbReference type="GeneID" id="91516869"/>
<gene>
    <name evidence="1" type="ORF">NCAST_08_01130</name>
</gene>
<dbReference type="EMBL" id="BAFO02000008">
    <property type="protein sequence ID" value="GAD82241.1"/>
    <property type="molecule type" value="Genomic_DNA"/>
</dbReference>
<comment type="caution">
    <text evidence="1">The sequence shown here is derived from an EMBL/GenBank/DDBJ whole genome shotgun (WGS) entry which is preliminary data.</text>
</comment>
<dbReference type="RefSeq" id="WP_022565685.1">
    <property type="nucleotide sequence ID" value="NZ_BAFO02000008.1"/>
</dbReference>
<dbReference type="Proteomes" id="UP000017048">
    <property type="component" value="Unassembled WGS sequence"/>
</dbReference>
<dbReference type="AlphaFoldDB" id="U5E7B5"/>
<sequence length="107" mass="11484">MHEDLTDRIVAAIDAVDGARPAVPMGLHNSRWLPWNAGRAAVDFGESVVEIRVVATTLPLPPLLDKLDAAVRPALAGTPWDGARLRVHVVDLHVDAFDSDPDHTVGP</sequence>
<name>U5E7B5_NOCAS</name>
<dbReference type="OrthoDB" id="4554885at2"/>
<evidence type="ECO:0000313" key="1">
    <source>
        <dbReference type="EMBL" id="GAD82241.1"/>
    </source>
</evidence>
<protein>
    <recommendedName>
        <fullName evidence="3">Asp23/Gls24 family envelope stress response protein</fullName>
    </recommendedName>
</protein>
<keyword evidence="2" id="KW-1185">Reference proteome</keyword>
<evidence type="ECO:0000313" key="2">
    <source>
        <dbReference type="Proteomes" id="UP000017048"/>
    </source>
</evidence>
<dbReference type="eggNOG" id="ENOG50346EQ">
    <property type="taxonomic scope" value="Bacteria"/>
</dbReference>